<evidence type="ECO:0000256" key="5">
    <source>
        <dbReference type="ARBA" id="ARBA00022833"/>
    </source>
</evidence>
<feature type="binding site" evidence="10">
    <location>
        <position position="408"/>
    </location>
    <ligand>
        <name>[4Fe-4S] cluster</name>
        <dbReference type="ChEBI" id="CHEBI:49883"/>
        <note>4Fe-4S-S-AdoMet</note>
    </ligand>
</feature>
<evidence type="ECO:0000256" key="9">
    <source>
        <dbReference type="ARBA" id="ARBA00023239"/>
    </source>
</evidence>
<keyword evidence="5 10" id="KW-0862">Zinc</keyword>
<evidence type="ECO:0000256" key="2">
    <source>
        <dbReference type="ARBA" id="ARBA00022485"/>
    </source>
</evidence>
<reference evidence="11 12" key="1">
    <citation type="journal article" date="2015" name="Sci. Rep.">
        <title>A comparative genomics and reductive dehalogenase gene transcription study of two chloroethene-respiring bacteria, Dehalococcoides mccartyi strains MB and 11a.</title>
        <authorList>
            <person name="Low A."/>
            <person name="Shen Z."/>
            <person name="Cheng D."/>
            <person name="Rogers M.J."/>
            <person name="Lee P.K."/>
            <person name="He J."/>
        </authorList>
    </citation>
    <scope>NUCLEOTIDE SEQUENCE [LARGE SCALE GENOMIC DNA]</scope>
    <source>
        <strain evidence="11 12">MB</strain>
    </source>
</reference>
<evidence type="ECO:0000313" key="12">
    <source>
        <dbReference type="Proteomes" id="UP000053577"/>
    </source>
</evidence>
<feature type="binding site" evidence="10">
    <location>
        <position position="415"/>
    </location>
    <ligand>
        <name>[4Fe-4S] cluster</name>
        <dbReference type="ChEBI" id="CHEBI:49883"/>
        <note>4Fe-4S-S-AdoMet</note>
    </ligand>
</feature>
<evidence type="ECO:0000256" key="1">
    <source>
        <dbReference type="ARBA" id="ARBA00003175"/>
    </source>
</evidence>
<evidence type="ECO:0000256" key="6">
    <source>
        <dbReference type="ARBA" id="ARBA00022977"/>
    </source>
</evidence>
<dbReference type="SFLD" id="SFLDS00113">
    <property type="entry name" value="Radical_SAM_Phosphomethylpyrim"/>
    <property type="match status" value="1"/>
</dbReference>
<dbReference type="UniPathway" id="UPA00060"/>
<keyword evidence="4 10" id="KW-0479">Metal-binding</keyword>
<proteinExistence type="inferred from homology"/>
<evidence type="ECO:0000256" key="4">
    <source>
        <dbReference type="ARBA" id="ARBA00022723"/>
    </source>
</evidence>
<dbReference type="AlphaFoldDB" id="A0A0V8LXY9"/>
<feature type="binding site" evidence="10">
    <location>
        <position position="124"/>
    </location>
    <ligand>
        <name>substrate</name>
    </ligand>
</feature>
<evidence type="ECO:0000256" key="3">
    <source>
        <dbReference type="ARBA" id="ARBA00022691"/>
    </source>
</evidence>
<evidence type="ECO:0000256" key="8">
    <source>
        <dbReference type="ARBA" id="ARBA00023014"/>
    </source>
</evidence>
<feature type="binding site" evidence="10">
    <location>
        <position position="163"/>
    </location>
    <ligand>
        <name>substrate</name>
    </ligand>
</feature>
<dbReference type="GO" id="GO:0009228">
    <property type="term" value="P:thiamine biosynthetic process"/>
    <property type="evidence" value="ECO:0007669"/>
    <property type="project" value="UniProtKB-UniRule"/>
</dbReference>
<name>A0A0V8LXY9_9CHLR</name>
<dbReference type="Proteomes" id="UP000053577">
    <property type="component" value="Unassembled WGS sequence"/>
</dbReference>
<dbReference type="InterPro" id="IPR037509">
    <property type="entry name" value="ThiC"/>
</dbReference>
<keyword evidence="9 10" id="KW-0456">Lyase</keyword>
<protein>
    <recommendedName>
        <fullName evidence="10">Phosphomethylpyrimidine synthase</fullName>
        <ecNumber evidence="10">4.1.99.17</ecNumber>
    </recommendedName>
    <alternativeName>
        <fullName evidence="10">Hydroxymethylpyrimidine phosphate synthase</fullName>
        <shortName evidence="10">HMP-P synthase</shortName>
        <shortName evidence="10">HMP-phosphate synthase</shortName>
        <shortName evidence="10">HMPP synthase</shortName>
    </alternativeName>
    <alternativeName>
        <fullName evidence="10">Thiamine biosynthesis protein ThiC</fullName>
    </alternativeName>
</protein>
<gene>
    <name evidence="10" type="primary">thiC</name>
    <name evidence="11" type="ORF">DA01_04110</name>
</gene>
<keyword evidence="2 10" id="KW-0004">4Fe-4S</keyword>
<dbReference type="SFLD" id="SFLDG01114">
    <property type="entry name" value="phosphomethylpyrimidine_syntha"/>
    <property type="match status" value="1"/>
</dbReference>
<dbReference type="GO" id="GO:0005829">
    <property type="term" value="C:cytosol"/>
    <property type="evidence" value="ECO:0007669"/>
    <property type="project" value="TreeGrafter"/>
</dbReference>
<dbReference type="HAMAP" id="MF_00089">
    <property type="entry name" value="ThiC"/>
    <property type="match status" value="1"/>
</dbReference>
<comment type="similarity">
    <text evidence="10">Belongs to the ThiC family.</text>
</comment>
<dbReference type="NCBIfam" id="TIGR00190">
    <property type="entry name" value="thiC"/>
    <property type="match status" value="1"/>
</dbReference>
<dbReference type="EMBL" id="JGYD01000026">
    <property type="protein sequence ID" value="KSV16422.1"/>
    <property type="molecule type" value="Genomic_DNA"/>
</dbReference>
<feature type="binding site" evidence="10">
    <location>
        <position position="66"/>
    </location>
    <ligand>
        <name>substrate</name>
    </ligand>
</feature>
<dbReference type="GO" id="GO:0008270">
    <property type="term" value="F:zinc ion binding"/>
    <property type="evidence" value="ECO:0007669"/>
    <property type="project" value="UniProtKB-UniRule"/>
</dbReference>
<keyword evidence="6 10" id="KW-0784">Thiamine biosynthesis</keyword>
<dbReference type="Pfam" id="PF01964">
    <property type="entry name" value="ThiC_Rad_SAM"/>
    <property type="match status" value="1"/>
</dbReference>
<dbReference type="Gene3D" id="6.10.250.620">
    <property type="match status" value="1"/>
</dbReference>
<comment type="function">
    <text evidence="1 10">Catalyzes the synthesis of the hydroxymethylpyrimidine phosphate (HMP-P) moiety of thiamine from aminoimidazole ribotide (AIR) in a radical S-adenosyl-L-methionine (SAM)-dependent reaction.</text>
</comment>
<keyword evidence="8 10" id="KW-0411">Iron-sulfur</keyword>
<comment type="pathway">
    <text evidence="10">Cofactor biosynthesis; thiamine diphosphate biosynthesis.</text>
</comment>
<comment type="catalytic activity">
    <reaction evidence="10">
        <text>5-amino-1-(5-phospho-beta-D-ribosyl)imidazole + S-adenosyl-L-methionine = 4-amino-2-methyl-5-(phosphooxymethyl)pyrimidine + CO + 5'-deoxyadenosine + formate + L-methionine + 3 H(+)</text>
        <dbReference type="Rhea" id="RHEA:24840"/>
        <dbReference type="ChEBI" id="CHEBI:15378"/>
        <dbReference type="ChEBI" id="CHEBI:15740"/>
        <dbReference type="ChEBI" id="CHEBI:17245"/>
        <dbReference type="ChEBI" id="CHEBI:17319"/>
        <dbReference type="ChEBI" id="CHEBI:57844"/>
        <dbReference type="ChEBI" id="CHEBI:58354"/>
        <dbReference type="ChEBI" id="CHEBI:59789"/>
        <dbReference type="ChEBI" id="CHEBI:137981"/>
        <dbReference type="EC" id="4.1.99.17"/>
    </reaction>
</comment>
<keyword evidence="7 10" id="KW-0408">Iron</keyword>
<dbReference type="GO" id="GO:0070284">
    <property type="term" value="F:phosphomethylpyrimidine synthase activity"/>
    <property type="evidence" value="ECO:0007669"/>
    <property type="project" value="UniProtKB-EC"/>
</dbReference>
<feature type="binding site" evidence="10">
    <location>
        <begin position="226"/>
        <end position="229"/>
    </location>
    <ligand>
        <name>substrate</name>
    </ligand>
</feature>
<feature type="binding site" evidence="10">
    <location>
        <position position="269"/>
    </location>
    <ligand>
        <name>Zn(2+)</name>
        <dbReference type="ChEBI" id="CHEBI:29105"/>
    </ligand>
</feature>
<comment type="cofactor">
    <cofactor evidence="10">
        <name>[4Fe-4S] cluster</name>
        <dbReference type="ChEBI" id="CHEBI:49883"/>
    </cofactor>
    <text evidence="10">Binds 1 [4Fe-4S] cluster per subunit. The cluster is coordinated with 3 cysteines and an exchangeable S-adenosyl-L-methionine.</text>
</comment>
<evidence type="ECO:0000256" key="7">
    <source>
        <dbReference type="ARBA" id="ARBA00023004"/>
    </source>
</evidence>
<dbReference type="PATRIC" id="fig|61435.5.peg.820"/>
<dbReference type="EC" id="4.1.99.17" evidence="10"/>
<feature type="binding site" evidence="10">
    <location>
        <position position="333"/>
    </location>
    <ligand>
        <name>Zn(2+)</name>
        <dbReference type="ChEBI" id="CHEBI:29105"/>
    </ligand>
</feature>
<organism evidence="11 12">
    <name type="scientific">Dehalococcoides mccartyi</name>
    <dbReference type="NCBI Taxonomy" id="61435"/>
    <lineage>
        <taxon>Bacteria</taxon>
        <taxon>Bacillati</taxon>
        <taxon>Chloroflexota</taxon>
        <taxon>Dehalococcoidia</taxon>
        <taxon>Dehalococcoidales</taxon>
        <taxon>Dehalococcoidaceae</taxon>
        <taxon>Dehalococcoides</taxon>
    </lineage>
</organism>
<feature type="binding site" evidence="10">
    <location>
        <position position="95"/>
    </location>
    <ligand>
        <name>substrate</name>
    </ligand>
</feature>
<keyword evidence="3 10" id="KW-0949">S-adenosyl-L-methionine</keyword>
<dbReference type="PANTHER" id="PTHR30557">
    <property type="entry name" value="THIAMINE BIOSYNTHESIS PROTEIN THIC"/>
    <property type="match status" value="1"/>
</dbReference>
<dbReference type="GO" id="GO:0009229">
    <property type="term" value="P:thiamine diphosphate biosynthetic process"/>
    <property type="evidence" value="ECO:0007669"/>
    <property type="project" value="UniProtKB-UniRule"/>
</dbReference>
<dbReference type="RefSeq" id="WP_058292821.1">
    <property type="nucleotide sequence ID" value="NZ_JGYD01000026.1"/>
</dbReference>
<feature type="binding site" evidence="10">
    <location>
        <position position="411"/>
    </location>
    <ligand>
        <name>[4Fe-4S] cluster</name>
        <dbReference type="ChEBI" id="CHEBI:49883"/>
        <note>4Fe-4S-S-AdoMet</note>
    </ligand>
</feature>
<feature type="binding site" evidence="10">
    <location>
        <position position="265"/>
    </location>
    <ligand>
        <name>substrate</name>
    </ligand>
</feature>
<dbReference type="eggNOG" id="COG0422">
    <property type="taxonomic scope" value="Bacteria"/>
</dbReference>
<feature type="binding site" evidence="10">
    <location>
        <begin position="185"/>
        <end position="187"/>
    </location>
    <ligand>
        <name>substrate</name>
    </ligand>
</feature>
<evidence type="ECO:0000313" key="11">
    <source>
        <dbReference type="EMBL" id="KSV16422.1"/>
    </source>
</evidence>
<dbReference type="InterPro" id="IPR002817">
    <property type="entry name" value="ThiC/BzaA/B"/>
</dbReference>
<dbReference type="PANTHER" id="PTHR30557:SF1">
    <property type="entry name" value="PHOSPHOMETHYLPYRIMIDINE SYNTHASE, CHLOROPLASTIC"/>
    <property type="match status" value="1"/>
</dbReference>
<evidence type="ECO:0000256" key="10">
    <source>
        <dbReference type="HAMAP-Rule" id="MF_00089"/>
    </source>
</evidence>
<comment type="caution">
    <text evidence="11">The sequence shown here is derived from an EMBL/GenBank/DDBJ whole genome shotgun (WGS) entry which is preliminary data.</text>
</comment>
<dbReference type="NCBIfam" id="NF009895">
    <property type="entry name" value="PRK13352.1"/>
    <property type="match status" value="1"/>
</dbReference>
<dbReference type="InterPro" id="IPR038521">
    <property type="entry name" value="ThiC/Bza_core_dom"/>
</dbReference>
<dbReference type="GO" id="GO:0051539">
    <property type="term" value="F:4 iron, 4 sulfur cluster binding"/>
    <property type="evidence" value="ECO:0007669"/>
    <property type="project" value="UniProtKB-KW"/>
</dbReference>
<dbReference type="FunFam" id="3.20.20.540:FF:000001">
    <property type="entry name" value="Phosphomethylpyrimidine synthase"/>
    <property type="match status" value="1"/>
</dbReference>
<dbReference type="OrthoDB" id="9805897at2"/>
<feature type="binding site" evidence="10">
    <location>
        <position position="292"/>
    </location>
    <ligand>
        <name>substrate</name>
    </ligand>
</feature>
<accession>A0A0V8LXY9</accession>
<dbReference type="SFLD" id="SFLDF00407">
    <property type="entry name" value="phosphomethylpyrimidine_syntha"/>
    <property type="match status" value="1"/>
</dbReference>
<dbReference type="Gene3D" id="3.20.20.540">
    <property type="entry name" value="Radical SAM ThiC family, central domain"/>
    <property type="match status" value="1"/>
</dbReference>
<sequence>MTQLKQARKGIITPEMEAVAKIEGLPPEFICQGIADGNIVIPANKLRKNLKLCGIGKGLSTKVNANIGTSTDFGTVESEVEKLKMAEMAGADTIMDLSTGPKINSVRQAILGNTCLPLGTVPVYQAAVEAKDRYGAMVKMTADDLFSAIESQAKEGVDFVTVHCGVTRQVIDTFKGQGRLTDIVSRGGTFTAGWMVFHQAENPLYEHFDRLLDICREYDVTLSLGDGLRPGCIADATDRAQVAELLVLGELVKRAREAEVQVMVEGPGHVPLNQIEANIRLQKSVCEDAPFYVLGPLVTDIAPGYDHITGAIGGAVAAAAGADFLCYVTPAEHLSLPDVTDVRNGVIASRIAAHAADIVKGVNGAAERDRQMAMARKKLDWDSQLNLSLDPEHARLTRDRFKTKGKACSMCGDFCAMELAEKHLGVSVSRC</sequence>